<dbReference type="Proteomes" id="UP000254866">
    <property type="component" value="Unassembled WGS sequence"/>
</dbReference>
<dbReference type="GeneID" id="43593991"/>
<dbReference type="AlphaFoldDB" id="A0A370U076"/>
<evidence type="ECO:0000313" key="2">
    <source>
        <dbReference type="EMBL" id="RDL41163.1"/>
    </source>
</evidence>
<name>A0A370U076_9HELO</name>
<feature type="coiled-coil region" evidence="1">
    <location>
        <begin position="31"/>
        <end position="58"/>
    </location>
</feature>
<protein>
    <submittedName>
        <fullName evidence="2">Uncharacterized protein</fullName>
    </submittedName>
</protein>
<gene>
    <name evidence="2" type="ORF">BP5553_01142</name>
</gene>
<comment type="caution">
    <text evidence="2">The sequence shown here is derived from an EMBL/GenBank/DDBJ whole genome shotgun (WGS) entry which is preliminary data.</text>
</comment>
<evidence type="ECO:0000256" key="1">
    <source>
        <dbReference type="SAM" id="Coils"/>
    </source>
</evidence>
<evidence type="ECO:0000313" key="3">
    <source>
        <dbReference type="Proteomes" id="UP000254866"/>
    </source>
</evidence>
<reference evidence="2 3" key="1">
    <citation type="journal article" date="2018" name="IMA Fungus">
        <title>IMA Genome-F 9: Draft genome sequence of Annulohypoxylon stygium, Aspergillus mulundensis, Berkeleyomyces basicola (syn. Thielaviopsis basicola), Ceratocystis smalleyi, two Cercospora beticola strains, Coleophoma cylindrospora, Fusarium fracticaudum, Phialophora cf. hyalina, and Morchella septimelata.</title>
        <authorList>
            <person name="Wingfield B.D."/>
            <person name="Bills G.F."/>
            <person name="Dong Y."/>
            <person name="Huang W."/>
            <person name="Nel W.J."/>
            <person name="Swalarsk-Parry B.S."/>
            <person name="Vaghefi N."/>
            <person name="Wilken P.M."/>
            <person name="An Z."/>
            <person name="de Beer Z.W."/>
            <person name="De Vos L."/>
            <person name="Chen L."/>
            <person name="Duong T.A."/>
            <person name="Gao Y."/>
            <person name="Hammerbacher A."/>
            <person name="Kikkert J.R."/>
            <person name="Li Y."/>
            <person name="Li H."/>
            <person name="Li K."/>
            <person name="Li Q."/>
            <person name="Liu X."/>
            <person name="Ma X."/>
            <person name="Naidoo K."/>
            <person name="Pethybridge S.J."/>
            <person name="Sun J."/>
            <person name="Steenkamp E.T."/>
            <person name="van der Nest M.A."/>
            <person name="van Wyk S."/>
            <person name="Wingfield M.J."/>
            <person name="Xiong C."/>
            <person name="Yue Q."/>
            <person name="Zhang X."/>
        </authorList>
    </citation>
    <scope>NUCLEOTIDE SEQUENCE [LARGE SCALE GENOMIC DNA]</scope>
    <source>
        <strain evidence="2 3">BP 5553</strain>
    </source>
</reference>
<organism evidence="2 3">
    <name type="scientific">Venustampulla echinocandica</name>
    <dbReference type="NCBI Taxonomy" id="2656787"/>
    <lineage>
        <taxon>Eukaryota</taxon>
        <taxon>Fungi</taxon>
        <taxon>Dikarya</taxon>
        <taxon>Ascomycota</taxon>
        <taxon>Pezizomycotina</taxon>
        <taxon>Leotiomycetes</taxon>
        <taxon>Helotiales</taxon>
        <taxon>Pleuroascaceae</taxon>
        <taxon>Venustampulla</taxon>
    </lineage>
</organism>
<sequence length="121" mass="13831">MSDIRINPLTLTSHRNKILPMLPPPPSLENIAALEQENRRLRMEVQQLRSQQEIWANQVRRYYQIAEAAKEFARGTASGVRLIQDATNNMEKAKKVAGQSWNVCESNLEALMADEKVGNWI</sequence>
<dbReference type="RefSeq" id="XP_031873819.1">
    <property type="nucleotide sequence ID" value="XM_032009765.1"/>
</dbReference>
<dbReference type="EMBL" id="NPIC01000001">
    <property type="protein sequence ID" value="RDL41163.1"/>
    <property type="molecule type" value="Genomic_DNA"/>
</dbReference>
<proteinExistence type="predicted"/>
<keyword evidence="1" id="KW-0175">Coiled coil</keyword>
<accession>A0A370U076</accession>
<keyword evidence="3" id="KW-1185">Reference proteome</keyword>